<evidence type="ECO:0000313" key="3">
    <source>
        <dbReference type="EMBL" id="PDO09595.1"/>
    </source>
</evidence>
<dbReference type="PANTHER" id="PTHR30337:SF7">
    <property type="entry name" value="PHOSPHOESTERASE"/>
    <property type="match status" value="1"/>
</dbReference>
<dbReference type="InterPro" id="IPR041796">
    <property type="entry name" value="Mre11_N"/>
</dbReference>
<reference evidence="3 4" key="1">
    <citation type="submission" date="2016-12" db="EMBL/GenBank/DDBJ databases">
        <title>Candidatus Reconcilibacillus cellulovorans genome.</title>
        <authorList>
            <person name="Kolinko S."/>
            <person name="Wu Y.-W."/>
            <person name="Tachea F."/>
            <person name="Denzel E."/>
            <person name="Hiras J."/>
            <person name="Baecker N."/>
            <person name="Chan L.J."/>
            <person name="Eichorst S.A."/>
            <person name="Frey D."/>
            <person name="Adams P.D."/>
            <person name="Pray T."/>
            <person name="Tanjore D."/>
            <person name="Petzold C.J."/>
            <person name="Gladden J.M."/>
            <person name="Simmons B.A."/>
            <person name="Singer S.W."/>
        </authorList>
    </citation>
    <scope>NUCLEOTIDE SEQUENCE [LARGE SCALE GENOMIC DNA]</scope>
    <source>
        <strain evidence="3">JTherm</strain>
    </source>
</reference>
<proteinExistence type="predicted"/>
<evidence type="ECO:0000259" key="2">
    <source>
        <dbReference type="Pfam" id="PF00149"/>
    </source>
</evidence>
<dbReference type="CDD" id="cd00840">
    <property type="entry name" value="MPP_Mre11_N"/>
    <property type="match status" value="1"/>
</dbReference>
<dbReference type="SUPFAM" id="SSF56300">
    <property type="entry name" value="Metallo-dependent phosphatases"/>
    <property type="match status" value="1"/>
</dbReference>
<organism evidence="3 4">
    <name type="scientific">Candidatus Reconcilbacillus cellulovorans</name>
    <dbReference type="NCBI Taxonomy" id="1906605"/>
    <lineage>
        <taxon>Bacteria</taxon>
        <taxon>Bacillati</taxon>
        <taxon>Bacillota</taxon>
        <taxon>Bacilli</taxon>
        <taxon>Bacillales</taxon>
        <taxon>Paenibacillaceae</taxon>
        <taxon>Candidatus Reconcilbacillus</taxon>
    </lineage>
</organism>
<dbReference type="Pfam" id="PF00149">
    <property type="entry name" value="Metallophos"/>
    <property type="match status" value="1"/>
</dbReference>
<feature type="domain" description="Calcineurin-like phosphoesterase" evidence="2">
    <location>
        <begin position="4"/>
        <end position="203"/>
    </location>
</feature>
<dbReference type="InterPro" id="IPR004843">
    <property type="entry name" value="Calcineurin-like_PHP"/>
</dbReference>
<evidence type="ECO:0000313" key="4">
    <source>
        <dbReference type="Proteomes" id="UP000243688"/>
    </source>
</evidence>
<dbReference type="InterPro" id="IPR014576">
    <property type="entry name" value="Pesterase_YhaO"/>
</dbReference>
<dbReference type="Gene3D" id="3.60.21.10">
    <property type="match status" value="1"/>
</dbReference>
<dbReference type="EMBL" id="MOXJ01000034">
    <property type="protein sequence ID" value="PDO09595.1"/>
    <property type="molecule type" value="Genomic_DNA"/>
</dbReference>
<accession>A0A2A6DXY8</accession>
<protein>
    <recommendedName>
        <fullName evidence="2">Calcineurin-like phosphoesterase domain-containing protein</fullName>
    </recommendedName>
</protein>
<comment type="caution">
    <text evidence="3">The sequence shown here is derived from an EMBL/GenBank/DDBJ whole genome shotgun (WGS) entry which is preliminary data.</text>
</comment>
<dbReference type="AlphaFoldDB" id="A0A2A6DXY8"/>
<name>A0A2A6DXY8_9BACL</name>
<dbReference type="Proteomes" id="UP000243688">
    <property type="component" value="Unassembled WGS sequence"/>
</dbReference>
<keyword evidence="1" id="KW-0378">Hydrolase</keyword>
<dbReference type="PIRSF" id="PIRSF033091">
    <property type="entry name" value="Pesterase_YhaO"/>
    <property type="match status" value="1"/>
</dbReference>
<gene>
    <name evidence="3" type="ORF">BLM47_11875</name>
</gene>
<sequence length="436" mass="47714">MKPFRFVHAADLHLDSPFSGVGPLPERLRERVFRSTFRAWDRIVALAIERQADAVLLAGDVFDSAERSLRARLRFLRGLERLADRGVPVFVVCGNHDPLETVRGGLSWPDNVVVFGADRAEEVPVDRPGRGTVATVHGVSFAAPAVTDNLARLFSRGRLDVCQVGLLHANVDGQPGHDPYAPCRLSDLLAARLDYWALGHIHDRRVLWEGPPIVYPGNPQGRNVKETGAKGCYWVEADESGQMTLSFCPTDDVRWFDVAVPLDGVSSLAGLRERLRERLNAVREEADGRGAIVRLTLTGRTSLYRELAETAFLEEWLADAQEREAESAAASELDGGPFVWPAEVRLEAEAALDRERLKAGGAFSGELLRLAEQWAALPDLADRLARGPLAPLADGRASLFLRGWGAEHFRELVRAASELAVSLLEEGADDGEGADG</sequence>
<evidence type="ECO:0000256" key="1">
    <source>
        <dbReference type="ARBA" id="ARBA00022801"/>
    </source>
</evidence>
<dbReference type="PANTHER" id="PTHR30337">
    <property type="entry name" value="COMPONENT OF ATP-DEPENDENT DSDNA EXONUCLEASE"/>
    <property type="match status" value="1"/>
</dbReference>
<dbReference type="InterPro" id="IPR029052">
    <property type="entry name" value="Metallo-depent_PP-like"/>
</dbReference>
<dbReference type="GO" id="GO:0016787">
    <property type="term" value="F:hydrolase activity"/>
    <property type="evidence" value="ECO:0007669"/>
    <property type="project" value="UniProtKB-KW"/>
</dbReference>
<dbReference type="InterPro" id="IPR050535">
    <property type="entry name" value="DNA_Repair-Maintenance_Comp"/>
</dbReference>